<dbReference type="Gene3D" id="3.10.350.10">
    <property type="entry name" value="LysM domain"/>
    <property type="match status" value="1"/>
</dbReference>
<organism evidence="5 6">
    <name type="scientific">Colletotrichum liriopes</name>
    <dbReference type="NCBI Taxonomy" id="708192"/>
    <lineage>
        <taxon>Eukaryota</taxon>
        <taxon>Fungi</taxon>
        <taxon>Dikarya</taxon>
        <taxon>Ascomycota</taxon>
        <taxon>Pezizomycotina</taxon>
        <taxon>Sordariomycetes</taxon>
        <taxon>Hypocreomycetidae</taxon>
        <taxon>Glomerellales</taxon>
        <taxon>Glomerellaceae</taxon>
        <taxon>Colletotrichum</taxon>
        <taxon>Colletotrichum spaethianum species complex</taxon>
    </lineage>
</organism>
<evidence type="ECO:0000256" key="2">
    <source>
        <dbReference type="ARBA" id="ARBA00023026"/>
    </source>
</evidence>
<keyword evidence="6" id="KW-1185">Reference proteome</keyword>
<evidence type="ECO:0000256" key="3">
    <source>
        <dbReference type="ARBA" id="ARBA00044955"/>
    </source>
</evidence>
<evidence type="ECO:0000313" key="6">
    <source>
        <dbReference type="Proteomes" id="UP001055172"/>
    </source>
</evidence>
<dbReference type="CDD" id="cd00118">
    <property type="entry name" value="LysM"/>
    <property type="match status" value="1"/>
</dbReference>
<dbReference type="InterPro" id="IPR018392">
    <property type="entry name" value="LysM"/>
</dbReference>
<keyword evidence="1" id="KW-0147">Chitin-binding</keyword>
<feature type="domain" description="LysM" evidence="4">
    <location>
        <begin position="42"/>
        <end position="75"/>
    </location>
</feature>
<gene>
    <name evidence="5" type="ORF">ColLi_04386</name>
</gene>
<comment type="similarity">
    <text evidence="3">Belongs to the secreted LysM effector family.</text>
</comment>
<evidence type="ECO:0000256" key="1">
    <source>
        <dbReference type="ARBA" id="ARBA00022669"/>
    </source>
</evidence>
<dbReference type="InterPro" id="IPR052210">
    <property type="entry name" value="LysM1-like"/>
</dbReference>
<comment type="caution">
    <text evidence="5">The sequence shown here is derived from an EMBL/GenBank/DDBJ whole genome shotgun (WGS) entry which is preliminary data.</text>
</comment>
<dbReference type="GO" id="GO:0008061">
    <property type="term" value="F:chitin binding"/>
    <property type="evidence" value="ECO:0007669"/>
    <property type="project" value="UniProtKB-KW"/>
</dbReference>
<accession>A0AA37GJS5</accession>
<dbReference type="PANTHER" id="PTHR34997:SF18">
    <property type="entry name" value="LYSM DOMAIN-CONTAINING PROTEIN"/>
    <property type="match status" value="1"/>
</dbReference>
<protein>
    <submittedName>
        <fullName evidence="5">LysM domain-containing protein ARB_05157</fullName>
    </submittedName>
</protein>
<evidence type="ECO:0000313" key="5">
    <source>
        <dbReference type="EMBL" id="GJC81548.1"/>
    </source>
</evidence>
<name>A0AA37GJS5_9PEZI</name>
<dbReference type="AlphaFoldDB" id="A0AA37GJS5"/>
<dbReference type="Proteomes" id="UP001055172">
    <property type="component" value="Unassembled WGS sequence"/>
</dbReference>
<reference evidence="5 6" key="1">
    <citation type="submission" date="2021-07" db="EMBL/GenBank/DDBJ databases">
        <title>Genome data of Colletotrichum spaethianum.</title>
        <authorList>
            <person name="Utami Y.D."/>
            <person name="Hiruma K."/>
        </authorList>
    </citation>
    <scope>NUCLEOTIDE SEQUENCE [LARGE SCALE GENOMIC DNA]</scope>
    <source>
        <strain evidence="5 6">MAFF 242679</strain>
    </source>
</reference>
<dbReference type="EMBL" id="BPPX01000007">
    <property type="protein sequence ID" value="GJC81548.1"/>
    <property type="molecule type" value="Genomic_DNA"/>
</dbReference>
<dbReference type="InterPro" id="IPR036779">
    <property type="entry name" value="LysM_dom_sf"/>
</dbReference>
<dbReference type="PROSITE" id="PS51782">
    <property type="entry name" value="LYSM"/>
    <property type="match status" value="1"/>
</dbReference>
<proteinExistence type="inferred from homology"/>
<dbReference type="PANTHER" id="PTHR34997">
    <property type="entry name" value="AM15"/>
    <property type="match status" value="1"/>
</dbReference>
<sequence length="75" mass="8401">MFRSYNTGINSDYSKLLKNYYACVSIPGATTPMPGIVSNCRRFYKVVLGDSCDAIANEASIIVANFRKWNIKMNP</sequence>
<keyword evidence="2" id="KW-0843">Virulence</keyword>
<evidence type="ECO:0000259" key="4">
    <source>
        <dbReference type="PROSITE" id="PS51782"/>
    </source>
</evidence>